<dbReference type="Proteomes" id="UP000030765">
    <property type="component" value="Unassembled WGS sequence"/>
</dbReference>
<name>A0A084WBN8_ANOSI</name>
<dbReference type="GO" id="GO:0016787">
    <property type="term" value="F:hydrolase activity"/>
    <property type="evidence" value="ECO:0007669"/>
    <property type="project" value="UniProtKB-KW"/>
</dbReference>
<reference evidence="1 3" key="1">
    <citation type="journal article" date="2014" name="BMC Genomics">
        <title>Genome sequence of Anopheles sinensis provides insight into genetics basis of mosquito competence for malaria parasites.</title>
        <authorList>
            <person name="Zhou D."/>
            <person name="Zhang D."/>
            <person name="Ding G."/>
            <person name="Shi L."/>
            <person name="Hou Q."/>
            <person name="Ye Y."/>
            <person name="Xu Y."/>
            <person name="Zhou H."/>
            <person name="Xiong C."/>
            <person name="Li S."/>
            <person name="Yu J."/>
            <person name="Hong S."/>
            <person name="Yu X."/>
            <person name="Zou P."/>
            <person name="Chen C."/>
            <person name="Chang X."/>
            <person name="Wang W."/>
            <person name="Lv Y."/>
            <person name="Sun Y."/>
            <person name="Ma L."/>
            <person name="Shen B."/>
            <person name="Zhu C."/>
        </authorList>
    </citation>
    <scope>NUCLEOTIDE SEQUENCE [LARGE SCALE GENOMIC DNA]</scope>
</reference>
<dbReference type="EMBL" id="KE525332">
    <property type="protein sequence ID" value="KFB47632.1"/>
    <property type="molecule type" value="Genomic_DNA"/>
</dbReference>
<accession>A0A084WBN8</accession>
<reference evidence="2" key="2">
    <citation type="submission" date="2020-05" db="UniProtKB">
        <authorList>
            <consortium name="EnsemblMetazoa"/>
        </authorList>
    </citation>
    <scope>IDENTIFICATION</scope>
</reference>
<dbReference type="VEuPathDB" id="VectorBase:ASIC015673"/>
<dbReference type="EnsemblMetazoa" id="ASIC015673-RA">
    <property type="protein sequence ID" value="ASIC015673-PA"/>
    <property type="gene ID" value="ASIC015673"/>
</dbReference>
<keyword evidence="3" id="KW-1185">Reference proteome</keyword>
<keyword evidence="1" id="KW-0378">Hydrolase</keyword>
<evidence type="ECO:0000313" key="3">
    <source>
        <dbReference type="Proteomes" id="UP000030765"/>
    </source>
</evidence>
<dbReference type="EMBL" id="ATLV01022397">
    <property type="status" value="NOT_ANNOTATED_CDS"/>
    <property type="molecule type" value="Genomic_DNA"/>
</dbReference>
<proteinExistence type="predicted"/>
<sequence>MQQPILLTPWIPFCVRGGEIIPMSDVSSHLGECKGNAANLSPVKRCSINPLHPLALPLLDGRGCSVGDSRCRGKPRMKGIASCGIICHGVRNRRMDENLRCISLLHFKWLKGNRSIVGGWSEAKSRVELNR</sequence>
<gene>
    <name evidence="1" type="ORF">ZHAS_00015673</name>
</gene>
<evidence type="ECO:0000313" key="1">
    <source>
        <dbReference type="EMBL" id="KFB47632.1"/>
    </source>
</evidence>
<organism evidence="1">
    <name type="scientific">Anopheles sinensis</name>
    <name type="common">Mosquito</name>
    <dbReference type="NCBI Taxonomy" id="74873"/>
    <lineage>
        <taxon>Eukaryota</taxon>
        <taxon>Metazoa</taxon>
        <taxon>Ecdysozoa</taxon>
        <taxon>Arthropoda</taxon>
        <taxon>Hexapoda</taxon>
        <taxon>Insecta</taxon>
        <taxon>Pterygota</taxon>
        <taxon>Neoptera</taxon>
        <taxon>Endopterygota</taxon>
        <taxon>Diptera</taxon>
        <taxon>Nematocera</taxon>
        <taxon>Culicoidea</taxon>
        <taxon>Culicidae</taxon>
        <taxon>Anophelinae</taxon>
        <taxon>Anopheles</taxon>
    </lineage>
</organism>
<evidence type="ECO:0000313" key="2">
    <source>
        <dbReference type="EnsemblMetazoa" id="ASIC015673-PA"/>
    </source>
</evidence>
<protein>
    <submittedName>
        <fullName evidence="1 2">Glycosyl hydrolase family 31</fullName>
    </submittedName>
</protein>
<dbReference type="AlphaFoldDB" id="A0A084WBN8"/>